<sequence>KVKASILDRIPKGELEQKRRGVVKKKNFSIPIKPLTNHELVHYARLLKIPNFRGVYMRDSLPRRPRQYESVIVNLDNSFGDGTHWVCYKKRKNKVEYFDSFGNLRPPTELVSYLGSGVSIRYNYERRQNENSVVCGHLCLKFLSSKNVLS</sequence>
<dbReference type="InterPro" id="IPR038765">
    <property type="entry name" value="Papain-like_cys_pep_sf"/>
</dbReference>
<dbReference type="EMBL" id="GEBQ01019423">
    <property type="protein sequence ID" value="JAT20554.1"/>
    <property type="molecule type" value="Transcribed_RNA"/>
</dbReference>
<protein>
    <submittedName>
        <fullName evidence="1">Uncharacterized protein</fullName>
    </submittedName>
</protein>
<gene>
    <name evidence="1" type="ORF">g.7433</name>
</gene>
<accession>A0A1B6LAL8</accession>
<proteinExistence type="predicted"/>
<evidence type="ECO:0000313" key="1">
    <source>
        <dbReference type="EMBL" id="JAT20554.1"/>
    </source>
</evidence>
<dbReference type="Gene3D" id="3.40.395.10">
    <property type="entry name" value="Adenoviral Proteinase, Chain A"/>
    <property type="match status" value="1"/>
</dbReference>
<reference evidence="1" key="1">
    <citation type="submission" date="2015-11" db="EMBL/GenBank/DDBJ databases">
        <title>De novo transcriptome assembly of four potential Pierce s Disease insect vectors from Arizona vineyards.</title>
        <authorList>
            <person name="Tassone E.E."/>
        </authorList>
    </citation>
    <scope>NUCLEOTIDE SEQUENCE</scope>
</reference>
<feature type="non-terminal residue" evidence="1">
    <location>
        <position position="1"/>
    </location>
</feature>
<dbReference type="SUPFAM" id="SSF54001">
    <property type="entry name" value="Cysteine proteinases"/>
    <property type="match status" value="1"/>
</dbReference>
<dbReference type="AlphaFoldDB" id="A0A1B6LAL8"/>
<organism evidence="1">
    <name type="scientific">Graphocephala atropunctata</name>
    <dbReference type="NCBI Taxonomy" id="36148"/>
    <lineage>
        <taxon>Eukaryota</taxon>
        <taxon>Metazoa</taxon>
        <taxon>Ecdysozoa</taxon>
        <taxon>Arthropoda</taxon>
        <taxon>Hexapoda</taxon>
        <taxon>Insecta</taxon>
        <taxon>Pterygota</taxon>
        <taxon>Neoptera</taxon>
        <taxon>Paraneoptera</taxon>
        <taxon>Hemiptera</taxon>
        <taxon>Auchenorrhyncha</taxon>
        <taxon>Membracoidea</taxon>
        <taxon>Cicadellidae</taxon>
        <taxon>Cicadellinae</taxon>
        <taxon>Cicadellini</taxon>
        <taxon>Graphocephala</taxon>
    </lineage>
</organism>
<name>A0A1B6LAL8_9HEMI</name>